<dbReference type="InterPro" id="IPR023213">
    <property type="entry name" value="CAT-like_dom_sf"/>
</dbReference>
<dbReference type="InterPro" id="IPR042099">
    <property type="entry name" value="ANL_N_sf"/>
</dbReference>
<reference evidence="7" key="1">
    <citation type="journal article" date="2019" name="Int. J. Syst. Evol. Microbiol.">
        <title>The Global Catalogue of Microorganisms (GCM) 10K type strain sequencing project: providing services to taxonomists for standard genome sequencing and annotation.</title>
        <authorList>
            <consortium name="The Broad Institute Genomics Platform"/>
            <consortium name="The Broad Institute Genome Sequencing Center for Infectious Disease"/>
            <person name="Wu L."/>
            <person name="Ma J."/>
        </authorList>
    </citation>
    <scope>NUCLEOTIDE SEQUENCE [LARGE SCALE GENOMIC DNA]</scope>
    <source>
        <strain evidence="7">JCM 14370</strain>
    </source>
</reference>
<dbReference type="Proteomes" id="UP000632222">
    <property type="component" value="Unassembled WGS sequence"/>
</dbReference>
<keyword evidence="3" id="KW-0276">Fatty acid metabolism</keyword>
<evidence type="ECO:0000256" key="2">
    <source>
        <dbReference type="ARBA" id="ARBA00022553"/>
    </source>
</evidence>
<dbReference type="Pfam" id="PF00550">
    <property type="entry name" value="PP-binding"/>
    <property type="match status" value="2"/>
</dbReference>
<sequence>MLDLCALRASQQPDQMGFTFHSENQQRSSLSYQHLDVRARSIAAVLQATLKPGDRAVLMYPAGLEYIQAFLGCLYAGVVAVPAYPPASERTMGRLDAVLHDAQARLILSTSATIKGLHSKHPQRLADPRCQWMATDQIPDEQAATYQRPLVRPDSLAFLQYTSGSTSAPKGVKLTHQNLLSNLKTIQDAFRLHQDSKGMIWLPPYHDMGLIGGILTPLFVGFEVHLMPPVAFLKKPESWLQHIANERATCSGGPNFAYELCVQKTTPEFRETLDLSCWEVAFCGAEPIRPAVLRQFSEAFLTSGFQEKALYPCYGLAEATLMVTGGDAREPWMSSTFNPEQLQQHQAVPDPQGRELVGCGQVREGLQVDILDPQTGLPLPEGKIGEIVVSGPSVSPGYWHKPPRAEAGFPTGDLGFLWQQELFVTGRIKEVLIVRGRNHYPQDIEATVQSSHAALEPGAGVAFTDEAGELVVVQEVRRSHRKTDLGGVLQDVREAVALEHQLQLRHLLLVPPGSLEKTSSGKLQRTLTRARFLQSEIVALEGAKSLETPAAPQDPLSLQLMQLGPFAAHELQDDLSLLQLGLDSLKLMEFQHWLSARSEVSLEDLLAGMSIREIRQQLKNPAENQPAVALTSPETSAPFPLSPEQRQFWLLDAFLQSHQATHASHITARIALEGPWTPNLLQGRLTQLVFSHPVLRTSYHLAASGPLQQLEAPYTPDLPLLDLQNLQADQQERVMAKVLEGLSEDPIDLTGPCMLRAMLFQCGHERFELGVTLHHIAGDYFSLEVLLQGLLNQTPTAASYQEHVQHQQPPTAGHLQYWETQFAGARPAVAFPDPLSAVDRLSRHTEVLPWSRWEQVKKHARAQQMTPFMVLLSAYHLALHQHSRAEQVMTGVVVSGRRGNWQHTAGCFVNVLPVRSHWSGQIPAERFGSEMRQTVLAGLKHLLPYEVLLPGLREADRNATPLNAGFVMQGLERIPEITRQNLTARLQGVVPASMTQQDLRLTVGETVHPEGVRLDWDCKWPLRKVVHELSVLFNQSLDALLNGETLELQPRTAENAPSQQKPTRTARDSLERVLQHLWQKVLGLPEVGIQDSFFELGGSSLQVVQLWTHLNGHFGVMLPQQVFFDGRLTIEKTAKVLRDLGIRVVEEPIFAPQTRSHQPEKPPRTLNAHQTLSLLLQQLQPSDLQHHVRLWEGPAVDPETLKGWVQEALEATPELHTVVDLNGARAVPAGVVAHQHSENKPENLTSWLEVQLHSPFDLQHPPLLRSFSASLPQGMLFGLVAHPLGLDEAALDVFAAQVSRRSRGLPLLEDSPQTDLPAGDGVPAELPASYARPARPHWKAAQRTFQWPHALRKLDAKTAFAAFQVLIYRLGGQENFWLSHQSRAVAVHITGQMSFVDLMQQEQKTLSNAGLWQQANLSGVPRQHPVCPLAFTAADPLWLGEGLLLERFAHMPHRLHDLRVQFTPEQLTLEYRTELFSEKAVQTLLDQYVCLLQGLTAFPERPVQDHPMGVAVVGQGEQRQVPQHHLLQAFQRQAMLNPHKVAVRSRQEDLSYSELDRQSSRLAHQLLQQGITPADRVGICLERSPQMLLALLAVLKSGAAYVPLDPRFPRDRLEYILQDAQLKALITSQPLQQEFQFPCEVLLLQGLADTLARQPDTAPALNCSGEDLAYLMYTSGSTGAPKGVMVNRAGLDNFLLSMQERPGLTEEDVLLAVTTLSFDIAGLELFLPLTVGATVLLASREEAMYGPALMELARTATVMQATPVTWRMLLDAGWTPEKPFKALIGGEALPAQLAAEILALGVELWNMYGPTETTIWSTLQRMLPEAPITLGQPILNTSLHVLDEQLRPVPAGAVGELWIGGLGVAKGYWNRPELTESRFVQQGEERLYCTGDLVRVQEGQLLYVGRSDHQLKVRGFRIEPGEIEAVLCRHPQVQQAVVLPVQVGGEIQLAAYLQTSTPISAVELRQHLGQFLPPHMVPAHFEFVQHFPLTPNGKVDRKQLKPTWIPAPLDTSPPTTPTEHSLHGVFSGLLGINPVGIHEDFFALGGDIHALLHLQQQAETLCGQRLNLSEALFEPLTIHHLGSRLDVQMLQDADPDLLAQLLGELDLS</sequence>
<keyword evidence="1" id="KW-0596">Phosphopantetheine</keyword>
<dbReference type="SUPFAM" id="SSF52777">
    <property type="entry name" value="CoA-dependent acyltransferases"/>
    <property type="match status" value="4"/>
</dbReference>
<organism evidence="6 7">
    <name type="scientific">Deinococcus roseus</name>
    <dbReference type="NCBI Taxonomy" id="392414"/>
    <lineage>
        <taxon>Bacteria</taxon>
        <taxon>Thermotogati</taxon>
        <taxon>Deinococcota</taxon>
        <taxon>Deinococci</taxon>
        <taxon>Deinococcales</taxon>
        <taxon>Deinococcaceae</taxon>
        <taxon>Deinococcus</taxon>
    </lineage>
</organism>
<dbReference type="Gene3D" id="3.30.559.10">
    <property type="entry name" value="Chloramphenicol acetyltransferase-like domain"/>
    <property type="match status" value="2"/>
</dbReference>
<evidence type="ECO:0000256" key="4">
    <source>
        <dbReference type="ARBA" id="ARBA00023098"/>
    </source>
</evidence>
<dbReference type="InterPro" id="IPR001242">
    <property type="entry name" value="Condensation_dom"/>
</dbReference>
<keyword evidence="7" id="KW-1185">Reference proteome</keyword>
<dbReference type="InterPro" id="IPR045851">
    <property type="entry name" value="AMP-bd_C_sf"/>
</dbReference>
<dbReference type="SMART" id="SM00823">
    <property type="entry name" value="PKS_PP"/>
    <property type="match status" value="2"/>
</dbReference>
<accession>A0ABQ2DBW8</accession>
<evidence type="ECO:0000259" key="5">
    <source>
        <dbReference type="PROSITE" id="PS50075"/>
    </source>
</evidence>
<keyword evidence="4" id="KW-0443">Lipid metabolism</keyword>
<dbReference type="CDD" id="cd12116">
    <property type="entry name" value="A_NRPS_Ta1_like"/>
    <property type="match status" value="1"/>
</dbReference>
<dbReference type="Gene3D" id="3.30.300.30">
    <property type="match status" value="2"/>
</dbReference>
<dbReference type="InterPro" id="IPR010071">
    <property type="entry name" value="AA_adenyl_dom"/>
</dbReference>
<feature type="domain" description="Carrier" evidence="5">
    <location>
        <begin position="1065"/>
        <end position="1141"/>
    </location>
</feature>
<dbReference type="InterPro" id="IPR020806">
    <property type="entry name" value="PKS_PP-bd"/>
</dbReference>
<dbReference type="EMBL" id="BMOD01000025">
    <property type="protein sequence ID" value="GGJ52794.1"/>
    <property type="molecule type" value="Genomic_DNA"/>
</dbReference>
<dbReference type="InterPro" id="IPR009081">
    <property type="entry name" value="PP-bd_ACP"/>
</dbReference>
<dbReference type="Gene3D" id="1.10.1200.10">
    <property type="entry name" value="ACP-like"/>
    <property type="match status" value="2"/>
</dbReference>
<protein>
    <recommendedName>
        <fullName evidence="5">Carrier domain-containing protein</fullName>
    </recommendedName>
</protein>
<dbReference type="PROSITE" id="PS50075">
    <property type="entry name" value="CARRIER"/>
    <property type="match status" value="2"/>
</dbReference>
<evidence type="ECO:0000256" key="3">
    <source>
        <dbReference type="ARBA" id="ARBA00022832"/>
    </source>
</evidence>
<comment type="caution">
    <text evidence="6">The sequence shown here is derived from an EMBL/GenBank/DDBJ whole genome shotgun (WGS) entry which is preliminary data.</text>
</comment>
<dbReference type="SUPFAM" id="SSF47336">
    <property type="entry name" value="ACP-like"/>
    <property type="match status" value="3"/>
</dbReference>
<dbReference type="Gene3D" id="3.40.50.12780">
    <property type="entry name" value="N-terminal domain of ligase-like"/>
    <property type="match status" value="2"/>
</dbReference>
<dbReference type="Pfam" id="PF13193">
    <property type="entry name" value="AMP-binding_C"/>
    <property type="match status" value="1"/>
</dbReference>
<dbReference type="Gene3D" id="3.30.559.30">
    <property type="entry name" value="Nonribosomal peptide synthetase, condensation domain"/>
    <property type="match status" value="2"/>
</dbReference>
<evidence type="ECO:0000313" key="7">
    <source>
        <dbReference type="Proteomes" id="UP000632222"/>
    </source>
</evidence>
<dbReference type="PROSITE" id="PS00455">
    <property type="entry name" value="AMP_BINDING"/>
    <property type="match status" value="2"/>
</dbReference>
<evidence type="ECO:0000313" key="6">
    <source>
        <dbReference type="EMBL" id="GGJ52794.1"/>
    </source>
</evidence>
<dbReference type="Pfam" id="PF00668">
    <property type="entry name" value="Condensation"/>
    <property type="match status" value="1"/>
</dbReference>
<dbReference type="Pfam" id="PF23024">
    <property type="entry name" value="AMP-dom_DIP2-like"/>
    <property type="match status" value="1"/>
</dbReference>
<dbReference type="NCBIfam" id="TIGR01733">
    <property type="entry name" value="AA-adenyl-dom"/>
    <property type="match status" value="1"/>
</dbReference>
<gene>
    <name evidence="6" type="ORF">GCM10008938_43470</name>
</gene>
<proteinExistence type="predicted"/>
<feature type="domain" description="Carrier" evidence="5">
    <location>
        <begin position="549"/>
        <end position="625"/>
    </location>
</feature>
<dbReference type="CDD" id="cd05931">
    <property type="entry name" value="FAAL"/>
    <property type="match status" value="1"/>
</dbReference>
<dbReference type="InterPro" id="IPR020845">
    <property type="entry name" value="AMP-binding_CS"/>
</dbReference>
<keyword evidence="2" id="KW-0597">Phosphoprotein</keyword>
<dbReference type="InterPro" id="IPR000873">
    <property type="entry name" value="AMP-dep_synth/lig_dom"/>
</dbReference>
<dbReference type="PANTHER" id="PTHR45527:SF1">
    <property type="entry name" value="FATTY ACID SYNTHASE"/>
    <property type="match status" value="1"/>
</dbReference>
<evidence type="ECO:0000256" key="1">
    <source>
        <dbReference type="ARBA" id="ARBA00022450"/>
    </source>
</evidence>
<dbReference type="InterPro" id="IPR036736">
    <property type="entry name" value="ACP-like_sf"/>
</dbReference>
<name>A0ABQ2DBW8_9DEIO</name>
<dbReference type="PANTHER" id="PTHR45527">
    <property type="entry name" value="NONRIBOSOMAL PEPTIDE SYNTHETASE"/>
    <property type="match status" value="1"/>
</dbReference>
<dbReference type="InterPro" id="IPR025110">
    <property type="entry name" value="AMP-bd_C"/>
</dbReference>
<dbReference type="Pfam" id="PF00501">
    <property type="entry name" value="AMP-binding"/>
    <property type="match status" value="2"/>
</dbReference>
<dbReference type="InterPro" id="IPR040097">
    <property type="entry name" value="FAAL/FAAC"/>
</dbReference>
<dbReference type="SUPFAM" id="SSF56801">
    <property type="entry name" value="Acetyl-CoA synthetase-like"/>
    <property type="match status" value="2"/>
</dbReference>